<sequence>MAAPVKNFKLDKGPIHSFAFNADRSQVAISVGNENVYILHLVGGKWVEKHVLAEHDMAVTSIDWAPKTNRIVTCSRDKNAYVWTFENNKWNACLVLAKLTFAATCVKWSPHENKFAVGSSQKLVSICHYEKENNWWIARQIKTEFKSTISCVSWHPENVLIAVGCYDYKARVFSAYVKDVEERPSPNPWGSKMNFGNLMAQFKTTAWVKDIAFSPYGQKLCWINQDATVSIVDAMTDATKVIVHYGKSLPLRTLMWINEESFITCGFNCLPYLYTFKNGKIDEPKELDVQAEKSAASGNSAMNTFKNLANKGKGNVDSALPTLHQNCITQVLPYQGTPQQGVTSFSTVGFDSQLVIWPIKVRGIVDILDTIVCLAVMQWFILLLSVASVVTANKYIEPQNRETIITKLKQQLNTHKSHIHGPELKDDDLYCKCNNEHCDHDIVEIAGNEFRGICRVPRGGQCHTVKTLNNMDMLAEVHLQCLSADLLVPPMRPFQCHNNDNRDNQVKMSCCDYAPLCNDVEIPPLHPRFVDDPQVSLRLFFILLIVAAVVFSGLGICIGLFWLSNTRTKIVLRRIFSRIPIISALTRAGPPQRQRAADPQPAESNALIELSNAYRPPDEQGETQDSSGFGLASLSRRTIARQIQLRQNIAKGRFGEVWLGDWRGEQVAVKIFNSRDERSWWRETEIYTTNTLRHANILRWIASDNKDAGAFTQLWLVTEYIPHGSLYDYLEANTVTKNVGLQMMRSMLHGLSYLHAEVPGIKNQCYKPPIAHRDLKSKNILVKNDLTCCVADLGLSVRFMHGKMEDVEEKRVGTIRYLAPELFGEILPKKFNNFLQADIYAVSLMMWEIARRMNYKGEDGSFAYGLPYFEHIERDPSLEEMAEIVVEKKLRPTIDHEWHKDTTMTELIRIMEECWAEKSASRLTSLNIRNTLDKLLHTANVLPIN</sequence>
<protein>
    <submittedName>
        <fullName evidence="2">Serine/threonine-protein kinase receptor</fullName>
    </submittedName>
</protein>
<name>A0AC34FHA9_9BILA</name>
<reference evidence="2" key="1">
    <citation type="submission" date="2022-11" db="UniProtKB">
        <authorList>
            <consortium name="WormBaseParasite"/>
        </authorList>
    </citation>
    <scope>IDENTIFICATION</scope>
</reference>
<proteinExistence type="predicted"/>
<evidence type="ECO:0000313" key="2">
    <source>
        <dbReference type="WBParaSite" id="ES5_v2.g16605.t1"/>
    </source>
</evidence>
<dbReference type="WBParaSite" id="ES5_v2.g16605.t1">
    <property type="protein sequence ID" value="ES5_v2.g16605.t1"/>
    <property type="gene ID" value="ES5_v2.g16605"/>
</dbReference>
<accession>A0AC34FHA9</accession>
<evidence type="ECO:0000313" key="1">
    <source>
        <dbReference type="Proteomes" id="UP000887579"/>
    </source>
</evidence>
<organism evidence="1 2">
    <name type="scientific">Panagrolaimus sp. ES5</name>
    <dbReference type="NCBI Taxonomy" id="591445"/>
    <lineage>
        <taxon>Eukaryota</taxon>
        <taxon>Metazoa</taxon>
        <taxon>Ecdysozoa</taxon>
        <taxon>Nematoda</taxon>
        <taxon>Chromadorea</taxon>
        <taxon>Rhabditida</taxon>
        <taxon>Tylenchina</taxon>
        <taxon>Panagrolaimomorpha</taxon>
        <taxon>Panagrolaimoidea</taxon>
        <taxon>Panagrolaimidae</taxon>
        <taxon>Panagrolaimus</taxon>
    </lineage>
</organism>
<dbReference type="Proteomes" id="UP000887579">
    <property type="component" value="Unplaced"/>
</dbReference>